<keyword evidence="3" id="KW-1185">Reference proteome</keyword>
<protein>
    <recommendedName>
        <fullName evidence="4">YbbR-like domain-containing protein</fullName>
    </recommendedName>
</protein>
<dbReference type="PANTHER" id="PTHR37804">
    <property type="entry name" value="CDAA REGULATORY PROTEIN CDAR"/>
    <property type="match status" value="1"/>
</dbReference>
<dbReference type="EMBL" id="SKFG01000047">
    <property type="protein sequence ID" value="TCZ69867.1"/>
    <property type="molecule type" value="Genomic_DNA"/>
</dbReference>
<name>A0A4R4E003_9BACL</name>
<evidence type="ECO:0000313" key="3">
    <source>
        <dbReference type="Proteomes" id="UP000295418"/>
    </source>
</evidence>
<reference evidence="2 3" key="1">
    <citation type="submission" date="2019-03" db="EMBL/GenBank/DDBJ databases">
        <authorList>
            <person name="Kim M.K.M."/>
        </authorList>
    </citation>
    <scope>NUCLEOTIDE SEQUENCE [LARGE SCALE GENOMIC DNA]</scope>
    <source>
        <strain evidence="2 3">18JY21-1</strain>
    </source>
</reference>
<dbReference type="OrthoDB" id="1013291at2"/>
<dbReference type="RefSeq" id="WP_132420496.1">
    <property type="nucleotide sequence ID" value="NZ_SKFG01000047.1"/>
</dbReference>
<dbReference type="Pfam" id="PF07949">
    <property type="entry name" value="YbbR"/>
    <property type="match status" value="3"/>
</dbReference>
<dbReference type="Gene3D" id="2.170.120.40">
    <property type="entry name" value="YbbR-like domain"/>
    <property type="match status" value="2"/>
</dbReference>
<feature type="compositionally biased region" description="Polar residues" evidence="1">
    <location>
        <begin position="443"/>
        <end position="470"/>
    </location>
</feature>
<dbReference type="AlphaFoldDB" id="A0A4R4E003"/>
<accession>A0A4R4E003</accession>
<comment type="caution">
    <text evidence="2">The sequence shown here is derived from an EMBL/GenBank/DDBJ whole genome shotgun (WGS) entry which is preliminary data.</text>
</comment>
<dbReference type="InterPro" id="IPR053154">
    <property type="entry name" value="c-di-AMP_regulator"/>
</dbReference>
<evidence type="ECO:0000313" key="2">
    <source>
        <dbReference type="EMBL" id="TCZ69867.1"/>
    </source>
</evidence>
<organism evidence="2 3">
    <name type="scientific">Paenibacillus albiflavus</name>
    <dbReference type="NCBI Taxonomy" id="2545760"/>
    <lineage>
        <taxon>Bacteria</taxon>
        <taxon>Bacillati</taxon>
        <taxon>Bacillota</taxon>
        <taxon>Bacilli</taxon>
        <taxon>Bacillales</taxon>
        <taxon>Paenibacillaceae</taxon>
        <taxon>Paenibacillus</taxon>
    </lineage>
</organism>
<sequence>MDKLLGNKNFVAVLALLIGILLWLGVNLQQKTFNDYTSTAERTQRIKNVQIVPKYDKNQVYITDMNVKTVDVVVRGKESQLNKVNTEKAHIEVDLTKVGKGEYKLPLVDVGFPVDVIEIIPSQITVVIDDLAKVEMPVEIDTVGKPAEGLKVGETVVKPNRVHVTLPTSWVDDNIKVKGKVSVEGAKENINSQVKLVAVDKNGKELDFAVTPSVVDVEVAITKPYKQIPLQIKLSGEPPSGYAISKVTQSVDKVRVFGEQSVLDALEFYEGPQINVQGLTETKEYTVELPLKNKISLVDPAKVTVKVEITPSITKTVDNIGIKTIGLNDGFTTKIISPDGGKISLPVEGTPDRITTIQSKDVQAIIDVTNLPAGVHDVPVSFNLPPYIKNIQQQEMRVTVEILSKQSVDGATEVGGKPDPGDKSPPDNGTEHPNQGNGNGNGSPTDSNTGAVASPNPNGTSTGQGNKSSP</sequence>
<proteinExistence type="predicted"/>
<dbReference type="Proteomes" id="UP000295418">
    <property type="component" value="Unassembled WGS sequence"/>
</dbReference>
<dbReference type="Gene3D" id="2.170.120.30">
    <property type="match status" value="2"/>
</dbReference>
<evidence type="ECO:0008006" key="4">
    <source>
        <dbReference type="Google" id="ProtNLM"/>
    </source>
</evidence>
<feature type="region of interest" description="Disordered" evidence="1">
    <location>
        <begin position="409"/>
        <end position="470"/>
    </location>
</feature>
<dbReference type="InterPro" id="IPR012505">
    <property type="entry name" value="YbbR"/>
</dbReference>
<dbReference type="PANTHER" id="PTHR37804:SF1">
    <property type="entry name" value="CDAA REGULATORY PROTEIN CDAR"/>
    <property type="match status" value="1"/>
</dbReference>
<evidence type="ECO:0000256" key="1">
    <source>
        <dbReference type="SAM" id="MobiDB-lite"/>
    </source>
</evidence>
<gene>
    <name evidence="2" type="ORF">E0485_23530</name>
</gene>